<keyword evidence="2" id="KW-0813">Transport</keyword>
<evidence type="ECO:0000256" key="5">
    <source>
        <dbReference type="ARBA" id="ARBA00022737"/>
    </source>
</evidence>
<gene>
    <name evidence="9" type="primary">HSV2</name>
    <name evidence="9" type="ORF">ATY40_BA7500871</name>
</gene>
<comment type="similarity">
    <text evidence="7">Belongs to the WD repeat PROPPIN family.</text>
</comment>
<keyword evidence="4" id="KW-0853">WD repeat</keyword>
<dbReference type="EMBL" id="CP014584">
    <property type="protein sequence ID" value="ANZ73583.1"/>
    <property type="molecule type" value="Genomic_DNA"/>
</dbReference>
<dbReference type="SUPFAM" id="SSF50978">
    <property type="entry name" value="WD40 repeat-like"/>
    <property type="match status" value="1"/>
</dbReference>
<evidence type="ECO:0000256" key="4">
    <source>
        <dbReference type="ARBA" id="ARBA00022574"/>
    </source>
</evidence>
<keyword evidence="3" id="KW-0926">Vacuole</keyword>
<evidence type="ECO:0000313" key="9">
    <source>
        <dbReference type="EMBL" id="ANZ73583.1"/>
    </source>
</evidence>
<dbReference type="InterPro" id="IPR015943">
    <property type="entry name" value="WD40/YVTN_repeat-like_dom_sf"/>
</dbReference>
<keyword evidence="10" id="KW-1185">Reference proteome</keyword>
<evidence type="ECO:0000256" key="2">
    <source>
        <dbReference type="ARBA" id="ARBA00022448"/>
    </source>
</evidence>
<evidence type="ECO:0000256" key="6">
    <source>
        <dbReference type="ARBA" id="ARBA00022927"/>
    </source>
</evidence>
<dbReference type="Gene3D" id="2.130.10.10">
    <property type="entry name" value="YVTN repeat-like/Quinoprotein amine dehydrogenase"/>
    <property type="match status" value="1"/>
</dbReference>
<reference evidence="9 10" key="1">
    <citation type="submission" date="2016-02" db="EMBL/GenBank/DDBJ databases">
        <title>Comparative genomic and transcriptomic foundation for Pichia pastoris.</title>
        <authorList>
            <person name="Love K.R."/>
            <person name="Shah K.A."/>
            <person name="Whittaker C.A."/>
            <person name="Wu J."/>
            <person name="Bartlett M.C."/>
            <person name="Ma D."/>
            <person name="Leeson R.L."/>
            <person name="Priest M."/>
            <person name="Young S.K."/>
            <person name="Love J.C."/>
        </authorList>
    </citation>
    <scope>NUCLEOTIDE SEQUENCE [LARGE SCALE GENOMIC DNA]</scope>
    <source>
        <strain evidence="9 10">ATCC 28485</strain>
    </source>
</reference>
<name>A0A1B2J6G7_PICPA</name>
<keyword evidence="5" id="KW-0677">Repeat</keyword>
<dbReference type="GO" id="GO:0005774">
    <property type="term" value="C:vacuolar membrane"/>
    <property type="evidence" value="ECO:0007669"/>
    <property type="project" value="UniProtKB-SubCell"/>
</dbReference>
<dbReference type="SMART" id="SM00320">
    <property type="entry name" value="WD40"/>
    <property type="match status" value="3"/>
</dbReference>
<comment type="subcellular location">
    <subcellularLocation>
        <location evidence="1">Endomembrane system</location>
        <topology evidence="1">Peripheral membrane protein</topology>
    </subcellularLocation>
    <subcellularLocation>
        <location evidence="8">Vacuole membrane</location>
    </subcellularLocation>
</comment>
<evidence type="ECO:0000256" key="8">
    <source>
        <dbReference type="ARBA" id="ARBA00037813"/>
    </source>
</evidence>
<evidence type="ECO:0000256" key="1">
    <source>
        <dbReference type="ARBA" id="ARBA00004184"/>
    </source>
</evidence>
<sequence length="380" mass="42479">MNTHQPLTKKPPSPKSLLNCSFNQDQSCFAVCHENGFKVFNTDPMELKVERWFSNGSSQEGTSIGNIAILYRTNYLALIGGGHNPKYPINKVIIWDDLKQKQSLSLEFMNPVLNVMLSRTRIIVLVYNKAYVYGFNSPPKLITTIETFTNEFGVCDYHDNIASISTSNGASNPTGSSLLAIPGKAVGQIQVVDISTKNKVTLVKAHKSKLQKVALNQQNTMVASASIAGTIIRIHSTTTGSLLFEFRRGMDTALVTALKFSPSGTNLAVLSNKGTLHIFHVDHENTNINNKHLLNNITVLPKYFHSTWSFCSARLIDQNDKDVNTDAEIGWVNDTSLVLVYKKKSKWEKYVIQEQSSLSSDNRSMETKYSLVREGWRRLL</sequence>
<keyword evidence="6" id="KW-0653">Protein transport</keyword>
<dbReference type="InterPro" id="IPR048720">
    <property type="entry name" value="PROPPIN"/>
</dbReference>
<dbReference type="InterPro" id="IPR001680">
    <property type="entry name" value="WD40_rpt"/>
</dbReference>
<proteinExistence type="inferred from homology"/>
<dbReference type="PANTHER" id="PTHR11227">
    <property type="entry name" value="WD-REPEAT PROTEIN INTERACTING WITH PHOSPHOINOSIDES WIPI -RELATED"/>
    <property type="match status" value="1"/>
</dbReference>
<dbReference type="GO" id="GO:0015031">
    <property type="term" value="P:protein transport"/>
    <property type="evidence" value="ECO:0007669"/>
    <property type="project" value="UniProtKB-KW"/>
</dbReference>
<dbReference type="OrthoDB" id="1667587at2759"/>
<dbReference type="Pfam" id="PF21032">
    <property type="entry name" value="PROPPIN"/>
    <property type="match status" value="1"/>
</dbReference>
<evidence type="ECO:0000313" key="10">
    <source>
        <dbReference type="Proteomes" id="UP000094565"/>
    </source>
</evidence>
<dbReference type="Proteomes" id="UP000094565">
    <property type="component" value="Chromosome 1"/>
</dbReference>
<organism evidence="9 10">
    <name type="scientific">Komagataella pastoris</name>
    <name type="common">Yeast</name>
    <name type="synonym">Pichia pastoris</name>
    <dbReference type="NCBI Taxonomy" id="4922"/>
    <lineage>
        <taxon>Eukaryota</taxon>
        <taxon>Fungi</taxon>
        <taxon>Dikarya</taxon>
        <taxon>Ascomycota</taxon>
        <taxon>Saccharomycotina</taxon>
        <taxon>Pichiomycetes</taxon>
        <taxon>Pichiales</taxon>
        <taxon>Pichiaceae</taxon>
        <taxon>Komagataella</taxon>
    </lineage>
</organism>
<dbReference type="GO" id="GO:0012505">
    <property type="term" value="C:endomembrane system"/>
    <property type="evidence" value="ECO:0007669"/>
    <property type="project" value="UniProtKB-SubCell"/>
</dbReference>
<dbReference type="InterPro" id="IPR036322">
    <property type="entry name" value="WD40_repeat_dom_sf"/>
</dbReference>
<dbReference type="AlphaFoldDB" id="A0A1B2J6G7"/>
<evidence type="ECO:0000256" key="7">
    <source>
        <dbReference type="ARBA" id="ARBA00025740"/>
    </source>
</evidence>
<protein>
    <submittedName>
        <fullName evidence="9">BA75_00871T0</fullName>
    </submittedName>
</protein>
<accession>A0A1B2J6G7</accession>
<evidence type="ECO:0000256" key="3">
    <source>
        <dbReference type="ARBA" id="ARBA00022554"/>
    </source>
</evidence>